<evidence type="ECO:0000256" key="4">
    <source>
        <dbReference type="ARBA" id="ARBA00022741"/>
    </source>
</evidence>
<evidence type="ECO:0000259" key="11">
    <source>
        <dbReference type="Pfam" id="PF02463"/>
    </source>
</evidence>
<keyword evidence="10" id="KW-0175">Coiled coil</keyword>
<keyword evidence="6" id="KW-0067">ATP-binding</keyword>
<comment type="function">
    <text evidence="1 9">May be involved in recombinational repair of damaged DNA.</text>
</comment>
<feature type="domain" description="RecF/RecN/SMC N-terminal" evidence="11">
    <location>
        <begin position="2"/>
        <end position="516"/>
    </location>
</feature>
<evidence type="ECO:0000256" key="3">
    <source>
        <dbReference type="ARBA" id="ARBA00021315"/>
    </source>
</evidence>
<dbReference type="RefSeq" id="WP_313541687.1">
    <property type="nucleotide sequence ID" value="NZ_CP134880.1"/>
</dbReference>
<comment type="similarity">
    <text evidence="2 9">Belongs to the RecN family.</text>
</comment>
<dbReference type="EMBL" id="CP134880">
    <property type="protein sequence ID" value="WNM26126.1"/>
    <property type="molecule type" value="Genomic_DNA"/>
</dbReference>
<dbReference type="InterPro" id="IPR027417">
    <property type="entry name" value="P-loop_NTPase"/>
</dbReference>
<evidence type="ECO:0000256" key="2">
    <source>
        <dbReference type="ARBA" id="ARBA00009441"/>
    </source>
</evidence>
<dbReference type="AlphaFoldDB" id="A0AA96FCP6"/>
<evidence type="ECO:0000256" key="1">
    <source>
        <dbReference type="ARBA" id="ARBA00003618"/>
    </source>
</evidence>
<dbReference type="Pfam" id="PF02463">
    <property type="entry name" value="SMC_N"/>
    <property type="match status" value="1"/>
</dbReference>
<keyword evidence="4" id="KW-0547">Nucleotide-binding</keyword>
<evidence type="ECO:0000256" key="6">
    <source>
        <dbReference type="ARBA" id="ARBA00022840"/>
    </source>
</evidence>
<keyword evidence="7 9" id="KW-0234">DNA repair</keyword>
<dbReference type="InterPro" id="IPR003395">
    <property type="entry name" value="RecF/RecN/SMC_N"/>
</dbReference>
<evidence type="ECO:0000256" key="10">
    <source>
        <dbReference type="SAM" id="Coils"/>
    </source>
</evidence>
<evidence type="ECO:0000313" key="12">
    <source>
        <dbReference type="EMBL" id="WNM26126.1"/>
    </source>
</evidence>
<gene>
    <name evidence="12" type="primary">recN</name>
    <name evidence="12" type="ORF">RN607_07910</name>
</gene>
<accession>A0AA96FCP6</accession>
<dbReference type="GO" id="GO:0005524">
    <property type="term" value="F:ATP binding"/>
    <property type="evidence" value="ECO:0007669"/>
    <property type="project" value="UniProtKB-KW"/>
</dbReference>
<dbReference type="KEGG" id="dcp:RN607_07910"/>
<dbReference type="GO" id="GO:0043590">
    <property type="term" value="C:bacterial nucleoid"/>
    <property type="evidence" value="ECO:0007669"/>
    <property type="project" value="TreeGrafter"/>
</dbReference>
<dbReference type="Gene3D" id="3.40.50.300">
    <property type="entry name" value="P-loop containing nucleotide triphosphate hydrolases"/>
    <property type="match status" value="2"/>
</dbReference>
<dbReference type="PANTHER" id="PTHR11059:SF0">
    <property type="entry name" value="DNA REPAIR PROTEIN RECN"/>
    <property type="match status" value="1"/>
</dbReference>
<dbReference type="InterPro" id="IPR004604">
    <property type="entry name" value="DNA_recomb/repair_RecN"/>
</dbReference>
<dbReference type="GO" id="GO:0006281">
    <property type="term" value="P:DNA repair"/>
    <property type="evidence" value="ECO:0007669"/>
    <property type="project" value="UniProtKB-KW"/>
</dbReference>
<keyword evidence="5 9" id="KW-0227">DNA damage</keyword>
<dbReference type="Proteomes" id="UP001303408">
    <property type="component" value="Chromosome"/>
</dbReference>
<protein>
    <recommendedName>
        <fullName evidence="3 9">DNA repair protein RecN</fullName>
    </recommendedName>
    <alternativeName>
        <fullName evidence="8 9">Recombination protein N</fullName>
    </alternativeName>
</protein>
<reference evidence="12" key="1">
    <citation type="submission" date="2023-09" db="EMBL/GenBank/DDBJ databases">
        <title>Demequina sp. a novel bacteria isolated from Capsicum annuum.</title>
        <authorList>
            <person name="Humaira Z."/>
            <person name="Lee J."/>
            <person name="Cho D."/>
        </authorList>
    </citation>
    <scope>NUCLEOTIDE SEQUENCE</scope>
    <source>
        <strain evidence="12">PMTSA13</strain>
    </source>
</reference>
<dbReference type="PIRSF" id="PIRSF003128">
    <property type="entry name" value="RecN"/>
    <property type="match status" value="1"/>
</dbReference>
<evidence type="ECO:0000256" key="5">
    <source>
        <dbReference type="ARBA" id="ARBA00022763"/>
    </source>
</evidence>
<dbReference type="PANTHER" id="PTHR11059">
    <property type="entry name" value="DNA REPAIR PROTEIN RECN"/>
    <property type="match status" value="1"/>
</dbReference>
<dbReference type="GO" id="GO:0009432">
    <property type="term" value="P:SOS response"/>
    <property type="evidence" value="ECO:0007669"/>
    <property type="project" value="TreeGrafter"/>
</dbReference>
<sequence>MLHELSIENLGVIEAARLELGPGLTVVSGETGAGKTMVLTGLGLILGSKAVPATVRVGADSALAEAVVDVEPGSSQADRLEDAGAVLDDDGTVVVSRSVGATSRSRTVIGGRTVPQVLLAELASEWVTVHGQSDQQRLRSTARQRALLDEYAGDSHATVIAEFSRAWNAWREAREELERMESGADRARMEAARMRDDLAAIDEIDPQPGEDEALAAEAAVLQNSEAVRAGVLGAHEAIDGESDLTLVIAVDGARRALAEAARHDPALVELEQRLSEISYTASDVASELASYLDRMDSDPARLDLVLTRRSALAGLMRRVGADYDGLLDYRIRAAESVAQDDEWDERLELRRETAARAETLVRDVAARVTAGRIAAATRLATAVRAELASLAMPDAQFAVSVEPDELRHSGADAVMMTLAAHPGAPARPVAESASGGELSRVMLAIEVALARGALRPGHTFVFDEVDAGVGGKAAQAVGRRLAELARTHQVLVVTHLAQVAAFADTHIVVAKSTDGSITRSQVVSVEGEQRVQEIARLLSGREESETARAHALELLEASIVAP</sequence>
<dbReference type="SUPFAM" id="SSF52540">
    <property type="entry name" value="P-loop containing nucleoside triphosphate hydrolases"/>
    <property type="match status" value="1"/>
</dbReference>
<evidence type="ECO:0000256" key="9">
    <source>
        <dbReference type="PIRNR" id="PIRNR003128"/>
    </source>
</evidence>
<dbReference type="CDD" id="cd03241">
    <property type="entry name" value="ABC_RecN"/>
    <property type="match status" value="1"/>
</dbReference>
<dbReference type="GO" id="GO:0006310">
    <property type="term" value="P:DNA recombination"/>
    <property type="evidence" value="ECO:0007669"/>
    <property type="project" value="InterPro"/>
</dbReference>
<proteinExistence type="inferred from homology"/>
<evidence type="ECO:0000256" key="8">
    <source>
        <dbReference type="ARBA" id="ARBA00033408"/>
    </source>
</evidence>
<dbReference type="NCBIfam" id="TIGR00634">
    <property type="entry name" value="recN"/>
    <property type="match status" value="1"/>
</dbReference>
<name>A0AA96FCP6_9MICO</name>
<organism evidence="12">
    <name type="scientific">Demequina capsici</name>
    <dbReference type="NCBI Taxonomy" id="3075620"/>
    <lineage>
        <taxon>Bacteria</taxon>
        <taxon>Bacillati</taxon>
        <taxon>Actinomycetota</taxon>
        <taxon>Actinomycetes</taxon>
        <taxon>Micrococcales</taxon>
        <taxon>Demequinaceae</taxon>
        <taxon>Demequina</taxon>
    </lineage>
</organism>
<feature type="coiled-coil region" evidence="10">
    <location>
        <begin position="170"/>
        <end position="197"/>
    </location>
</feature>
<evidence type="ECO:0000256" key="7">
    <source>
        <dbReference type="ARBA" id="ARBA00023204"/>
    </source>
</evidence>